<evidence type="ECO:0000256" key="1">
    <source>
        <dbReference type="SAM" id="Phobius"/>
    </source>
</evidence>
<gene>
    <name evidence="2" type="ORF">E2C01_041662</name>
</gene>
<evidence type="ECO:0000313" key="3">
    <source>
        <dbReference type="Proteomes" id="UP000324222"/>
    </source>
</evidence>
<proteinExistence type="predicted"/>
<sequence length="143" mass="16119">MDSYFEWLLLVLLPGPHRHILNLVTYFLQVYPFSLFLGACGCVVGCAGAQAWELVGVWWGALAAVCGLAFVCFQRWVFLRGGGGTVESEPVEECQTCHVPPRCYPEYFHTCHSHDVQLCPPTLHTLHQPPQFMIRVSQARIDQ</sequence>
<feature type="transmembrane region" description="Helical" evidence="1">
    <location>
        <begin position="26"/>
        <end position="52"/>
    </location>
</feature>
<evidence type="ECO:0000313" key="2">
    <source>
        <dbReference type="EMBL" id="MPC47901.1"/>
    </source>
</evidence>
<accession>A0A5B7FKI4</accession>
<keyword evidence="3" id="KW-1185">Reference proteome</keyword>
<dbReference type="EMBL" id="VSRR010007990">
    <property type="protein sequence ID" value="MPC47901.1"/>
    <property type="molecule type" value="Genomic_DNA"/>
</dbReference>
<comment type="caution">
    <text evidence="2">The sequence shown here is derived from an EMBL/GenBank/DDBJ whole genome shotgun (WGS) entry which is preliminary data.</text>
</comment>
<keyword evidence="1" id="KW-0472">Membrane</keyword>
<dbReference type="Proteomes" id="UP000324222">
    <property type="component" value="Unassembled WGS sequence"/>
</dbReference>
<protein>
    <submittedName>
        <fullName evidence="2">Uncharacterized protein</fullName>
    </submittedName>
</protein>
<dbReference type="AlphaFoldDB" id="A0A5B7FKI4"/>
<reference evidence="2 3" key="1">
    <citation type="submission" date="2019-05" db="EMBL/GenBank/DDBJ databases">
        <title>Another draft genome of Portunus trituberculatus and its Hox gene families provides insights of decapod evolution.</title>
        <authorList>
            <person name="Jeong J.-H."/>
            <person name="Song I."/>
            <person name="Kim S."/>
            <person name="Choi T."/>
            <person name="Kim D."/>
            <person name="Ryu S."/>
            <person name="Kim W."/>
        </authorList>
    </citation>
    <scope>NUCLEOTIDE SEQUENCE [LARGE SCALE GENOMIC DNA]</scope>
    <source>
        <tissue evidence="2">Muscle</tissue>
    </source>
</reference>
<keyword evidence="1" id="KW-0812">Transmembrane</keyword>
<feature type="transmembrane region" description="Helical" evidence="1">
    <location>
        <begin position="58"/>
        <end position="78"/>
    </location>
</feature>
<organism evidence="2 3">
    <name type="scientific">Portunus trituberculatus</name>
    <name type="common">Swimming crab</name>
    <name type="synonym">Neptunus trituberculatus</name>
    <dbReference type="NCBI Taxonomy" id="210409"/>
    <lineage>
        <taxon>Eukaryota</taxon>
        <taxon>Metazoa</taxon>
        <taxon>Ecdysozoa</taxon>
        <taxon>Arthropoda</taxon>
        <taxon>Crustacea</taxon>
        <taxon>Multicrustacea</taxon>
        <taxon>Malacostraca</taxon>
        <taxon>Eumalacostraca</taxon>
        <taxon>Eucarida</taxon>
        <taxon>Decapoda</taxon>
        <taxon>Pleocyemata</taxon>
        <taxon>Brachyura</taxon>
        <taxon>Eubrachyura</taxon>
        <taxon>Portunoidea</taxon>
        <taxon>Portunidae</taxon>
        <taxon>Portuninae</taxon>
        <taxon>Portunus</taxon>
    </lineage>
</organism>
<keyword evidence="1" id="KW-1133">Transmembrane helix</keyword>
<name>A0A5B7FKI4_PORTR</name>